<dbReference type="SUPFAM" id="SSF53756">
    <property type="entry name" value="UDP-Glycosyltransferase/glycogen phosphorylase"/>
    <property type="match status" value="1"/>
</dbReference>
<sequence length="338" mass="39228">MEIEAAQIKLGGGKILLFDLLDYLYSINKTSILWIGDRDIYNEILDKYNDFFVINYTSVFSTLVRYMRHRKSVIFFCSIPPFVKCEKSLVYFHNPHLVKSFKERFCCFSLKLLFKSIKSILLYLWILLFKNNCNLWCCQIADIANKLEREFSIKAEIIPFYSIPNIRCNKKIYDFCYVAYPYPHKNHLVLFEAIKILANKHNFSFVVTIPKVGYSDLIAIINDINRICNRNVVFNFGILERNKVFDLYSKTKYLVFPSKLETLGLPLIEAQKSGLKILASNLPFSYASIGNVITFNPLDAYSISEVMESALFGNYDNVDQKTLIHSSIDQMVNLVSDD</sequence>
<proteinExistence type="predicted"/>
<dbReference type="PANTHER" id="PTHR46401:SF2">
    <property type="entry name" value="GLYCOSYLTRANSFERASE WBBK-RELATED"/>
    <property type="match status" value="1"/>
</dbReference>
<accession>A0AB34LH11</accession>
<dbReference type="GO" id="GO:0016757">
    <property type="term" value="F:glycosyltransferase activity"/>
    <property type="evidence" value="ECO:0007669"/>
    <property type="project" value="InterPro"/>
</dbReference>
<feature type="domain" description="Glycosyl transferase family 1" evidence="2">
    <location>
        <begin position="170"/>
        <end position="283"/>
    </location>
</feature>
<evidence type="ECO:0000313" key="3">
    <source>
        <dbReference type="EMBL" id="KDS37616.1"/>
    </source>
</evidence>
<evidence type="ECO:0000259" key="2">
    <source>
        <dbReference type="Pfam" id="PF00534"/>
    </source>
</evidence>
<dbReference type="Pfam" id="PF00534">
    <property type="entry name" value="Glycos_transf_1"/>
    <property type="match status" value="1"/>
</dbReference>
<name>A0AB34LH11_PARDI</name>
<dbReference type="PANTHER" id="PTHR46401">
    <property type="entry name" value="GLYCOSYLTRANSFERASE WBBK-RELATED"/>
    <property type="match status" value="1"/>
</dbReference>
<reference evidence="3 4" key="1">
    <citation type="submission" date="2014-04" db="EMBL/GenBank/DDBJ databases">
        <authorList>
            <person name="Sears C."/>
            <person name="Carroll K."/>
            <person name="Sack B.R."/>
            <person name="Qadri F."/>
            <person name="Myers L.L."/>
            <person name="Chung G.-T."/>
            <person name="Escheverria P."/>
            <person name="Fraser C.M."/>
            <person name="Sadzewicz L."/>
            <person name="Shefchek K.A."/>
            <person name="Tallon L."/>
            <person name="Das S.P."/>
            <person name="Daugherty S."/>
            <person name="Mongodin E.F."/>
        </authorList>
    </citation>
    <scope>NUCLEOTIDE SEQUENCE [LARGE SCALE GENOMIC DNA]</scope>
    <source>
        <strain evidence="3 4">3776 D15 i</strain>
    </source>
</reference>
<organism evidence="3 4">
    <name type="scientific">Parabacteroides distasonis str. 3776 D15 i</name>
    <dbReference type="NCBI Taxonomy" id="1339342"/>
    <lineage>
        <taxon>Bacteria</taxon>
        <taxon>Pseudomonadati</taxon>
        <taxon>Bacteroidota</taxon>
        <taxon>Bacteroidia</taxon>
        <taxon>Bacteroidales</taxon>
        <taxon>Tannerellaceae</taxon>
        <taxon>Parabacteroides</taxon>
    </lineage>
</organism>
<keyword evidence="1 3" id="KW-0808">Transferase</keyword>
<dbReference type="EMBL" id="JNHK01000088">
    <property type="protein sequence ID" value="KDS37616.1"/>
    <property type="molecule type" value="Genomic_DNA"/>
</dbReference>
<dbReference type="Proteomes" id="UP000027850">
    <property type="component" value="Unassembled WGS sequence"/>
</dbReference>
<evidence type="ECO:0000256" key="1">
    <source>
        <dbReference type="ARBA" id="ARBA00022679"/>
    </source>
</evidence>
<dbReference type="Gene3D" id="3.40.50.2000">
    <property type="entry name" value="Glycogen Phosphorylase B"/>
    <property type="match status" value="1"/>
</dbReference>
<evidence type="ECO:0000313" key="4">
    <source>
        <dbReference type="Proteomes" id="UP000027850"/>
    </source>
</evidence>
<dbReference type="RefSeq" id="WP_036650746.1">
    <property type="nucleotide sequence ID" value="NZ_JNHK01000088.1"/>
</dbReference>
<dbReference type="AlphaFoldDB" id="A0AB34LH11"/>
<dbReference type="GO" id="GO:0009103">
    <property type="term" value="P:lipopolysaccharide biosynthetic process"/>
    <property type="evidence" value="ECO:0007669"/>
    <property type="project" value="TreeGrafter"/>
</dbReference>
<protein>
    <submittedName>
        <fullName evidence="3">Glycosyl transferases group 1 family protein</fullName>
    </submittedName>
</protein>
<dbReference type="InterPro" id="IPR001296">
    <property type="entry name" value="Glyco_trans_1"/>
</dbReference>
<gene>
    <name evidence="3" type="ORF">M091_0705</name>
</gene>
<comment type="caution">
    <text evidence="3">The sequence shown here is derived from an EMBL/GenBank/DDBJ whole genome shotgun (WGS) entry which is preliminary data.</text>
</comment>